<dbReference type="Proteomes" id="UP000308530">
    <property type="component" value="Chromosome"/>
</dbReference>
<sequence>MIVEIKPDLHGLFAELFASVGVLGGGHLKYFCRIGIHPLLEEDFCQESVYF</sequence>
<gene>
    <name evidence="1" type="ORF">FE840_007335</name>
</gene>
<accession>A0ABX6QL93</accession>
<evidence type="ECO:0000313" key="2">
    <source>
        <dbReference type="Proteomes" id="UP000308530"/>
    </source>
</evidence>
<keyword evidence="2" id="KW-1185">Reference proteome</keyword>
<dbReference type="EMBL" id="CP058350">
    <property type="protein sequence ID" value="QLF69368.1"/>
    <property type="molecule type" value="Genomic_DNA"/>
</dbReference>
<evidence type="ECO:0000313" key="1">
    <source>
        <dbReference type="EMBL" id="QLF69368.1"/>
    </source>
</evidence>
<reference evidence="1 2" key="1">
    <citation type="submission" date="2020-06" db="EMBL/GenBank/DDBJ databases">
        <title>Genome sequence of Rhizobium sp strain ADMK78.</title>
        <authorList>
            <person name="Rahi P."/>
        </authorList>
    </citation>
    <scope>NUCLEOTIDE SEQUENCE [LARGE SCALE GENOMIC DNA]</scope>
    <source>
        <strain evidence="1 2">ADMK78</strain>
    </source>
</reference>
<name>A0ABX6QL93_9HYPH</name>
<dbReference type="RefSeq" id="WP_171033637.1">
    <property type="nucleotide sequence ID" value="NZ_CP058350.1"/>
</dbReference>
<proteinExistence type="predicted"/>
<organism evidence="1 2">
    <name type="scientific">Peteryoungia desertarenae</name>
    <dbReference type="NCBI Taxonomy" id="1813451"/>
    <lineage>
        <taxon>Bacteria</taxon>
        <taxon>Pseudomonadati</taxon>
        <taxon>Pseudomonadota</taxon>
        <taxon>Alphaproteobacteria</taxon>
        <taxon>Hyphomicrobiales</taxon>
        <taxon>Rhizobiaceae</taxon>
        <taxon>Peteryoungia</taxon>
    </lineage>
</organism>
<protein>
    <submittedName>
        <fullName evidence="1">Uncharacterized protein</fullName>
    </submittedName>
</protein>